<dbReference type="Gene3D" id="3.40.50.1240">
    <property type="entry name" value="Phosphoglycerate mutase-like"/>
    <property type="match status" value="1"/>
</dbReference>
<dbReference type="Pfam" id="PF00300">
    <property type="entry name" value="His_Phos_1"/>
    <property type="match status" value="1"/>
</dbReference>
<comment type="caution">
    <text evidence="2">The sequence shown here is derived from an EMBL/GenBank/DDBJ whole genome shotgun (WGS) entry which is preliminary data.</text>
</comment>
<dbReference type="InterPro" id="IPR029033">
    <property type="entry name" value="His_PPase_superfam"/>
</dbReference>
<proteinExistence type="predicted"/>
<evidence type="ECO:0000256" key="1">
    <source>
        <dbReference type="SAM" id="MobiDB-lite"/>
    </source>
</evidence>
<dbReference type="CDD" id="cd07067">
    <property type="entry name" value="HP_PGM_like"/>
    <property type="match status" value="1"/>
</dbReference>
<feature type="compositionally biased region" description="Polar residues" evidence="1">
    <location>
        <begin position="402"/>
        <end position="413"/>
    </location>
</feature>
<sequence>MQIKPLLISIPLATAASSSSQDFPPSPTVEGVQNLQNYINNVINDIVQSKFKQIGNDYSSTGRSLSFASRDLLPNGCTALTTGKLAQNRDEAIADLQKTQLILQELEQDIMNKDLPKAKKDVCRAVAEYGDVANYFRPYFSINPHTGEIKLSVPSPTGIATDPALTSYGVKQAEELSVLADTLSPKVSRIYTSPFYRCIQTIAPFASRVVPHVPIIVDQGLGDWYGKADFEHPLPADLNTLSRFFPGLVEKTSFVVSRNGEGLEELHERVAYVMARIVADADAACTSDQPEAIVVSTHAAVLIALGRALTGRVPEDRNEKDFDTFTCSVSTYKRRKRAEHEDLQIWTPGNAVPEFEWREHGIGGGWDCTVNAAVDHLANGGERNWHFFGDETFADAMKTADSSVNNDTESTTNNDKKPSRL</sequence>
<name>A0A8H3EQH1_9LECA</name>
<dbReference type="InterPro" id="IPR051710">
    <property type="entry name" value="Phosphatase_SH3-domain"/>
</dbReference>
<dbReference type="OrthoDB" id="414418at2759"/>
<reference evidence="2" key="1">
    <citation type="submission" date="2021-03" db="EMBL/GenBank/DDBJ databases">
        <authorList>
            <person name="Tagirdzhanova G."/>
        </authorList>
    </citation>
    <scope>NUCLEOTIDE SEQUENCE</scope>
</reference>
<dbReference type="PANTHER" id="PTHR16469:SF51">
    <property type="entry name" value="TRANSCRIPTION FACTOR TAU 55 KDA SUBUNIT"/>
    <property type="match status" value="1"/>
</dbReference>
<protein>
    <submittedName>
        <fullName evidence="2">Uncharacterized protein</fullName>
    </submittedName>
</protein>
<accession>A0A8H3EQH1</accession>
<evidence type="ECO:0000313" key="3">
    <source>
        <dbReference type="Proteomes" id="UP000664169"/>
    </source>
</evidence>
<organism evidence="2 3">
    <name type="scientific">Gomphillus americanus</name>
    <dbReference type="NCBI Taxonomy" id="1940652"/>
    <lineage>
        <taxon>Eukaryota</taxon>
        <taxon>Fungi</taxon>
        <taxon>Dikarya</taxon>
        <taxon>Ascomycota</taxon>
        <taxon>Pezizomycotina</taxon>
        <taxon>Lecanoromycetes</taxon>
        <taxon>OSLEUM clade</taxon>
        <taxon>Ostropomycetidae</taxon>
        <taxon>Ostropales</taxon>
        <taxon>Graphidaceae</taxon>
        <taxon>Gomphilloideae</taxon>
        <taxon>Gomphillus</taxon>
    </lineage>
</organism>
<dbReference type="InterPro" id="IPR013078">
    <property type="entry name" value="His_Pase_superF_clade-1"/>
</dbReference>
<dbReference type="EMBL" id="CAJPDQ010000003">
    <property type="protein sequence ID" value="CAF9907101.1"/>
    <property type="molecule type" value="Genomic_DNA"/>
</dbReference>
<dbReference type="AlphaFoldDB" id="A0A8H3EQH1"/>
<evidence type="ECO:0000313" key="2">
    <source>
        <dbReference type="EMBL" id="CAF9907101.1"/>
    </source>
</evidence>
<gene>
    <name evidence="2" type="ORF">GOMPHAMPRED_005018</name>
</gene>
<dbReference type="Proteomes" id="UP000664169">
    <property type="component" value="Unassembled WGS sequence"/>
</dbReference>
<keyword evidence="3" id="KW-1185">Reference proteome</keyword>
<dbReference type="PANTHER" id="PTHR16469">
    <property type="entry name" value="UBIQUITIN-ASSOCIATED AND SH3 DOMAIN-CONTAINING BA-RELATED"/>
    <property type="match status" value="1"/>
</dbReference>
<feature type="region of interest" description="Disordered" evidence="1">
    <location>
        <begin position="402"/>
        <end position="421"/>
    </location>
</feature>
<dbReference type="SUPFAM" id="SSF53254">
    <property type="entry name" value="Phosphoglycerate mutase-like"/>
    <property type="match status" value="1"/>
</dbReference>